<name>A0A7C3RS93_DICTH</name>
<dbReference type="Pfam" id="PF01408">
    <property type="entry name" value="GFO_IDH_MocA"/>
    <property type="match status" value="1"/>
</dbReference>
<feature type="domain" description="Gfo/Idh/MocA-like oxidoreductase N-terminal" evidence="1">
    <location>
        <begin position="5"/>
        <end position="127"/>
    </location>
</feature>
<dbReference type="Gene3D" id="3.40.50.720">
    <property type="entry name" value="NAD(P)-binding Rossmann-like Domain"/>
    <property type="match status" value="1"/>
</dbReference>
<dbReference type="GO" id="GO:0000166">
    <property type="term" value="F:nucleotide binding"/>
    <property type="evidence" value="ECO:0007669"/>
    <property type="project" value="InterPro"/>
</dbReference>
<dbReference type="PANTHER" id="PTHR43377">
    <property type="entry name" value="BILIVERDIN REDUCTASE A"/>
    <property type="match status" value="1"/>
</dbReference>
<comment type="caution">
    <text evidence="3">The sequence shown here is derived from an EMBL/GenBank/DDBJ whole genome shotgun (WGS) entry which is preliminary data.</text>
</comment>
<dbReference type="Pfam" id="PF02894">
    <property type="entry name" value="GFO_IDH_MocA_C"/>
    <property type="match status" value="1"/>
</dbReference>
<dbReference type="InterPro" id="IPR036291">
    <property type="entry name" value="NAD(P)-bd_dom_sf"/>
</dbReference>
<organism evidence="3">
    <name type="scientific">Dictyoglomus thermophilum</name>
    <dbReference type="NCBI Taxonomy" id="14"/>
    <lineage>
        <taxon>Bacteria</taxon>
        <taxon>Pseudomonadati</taxon>
        <taxon>Dictyoglomota</taxon>
        <taxon>Dictyoglomia</taxon>
        <taxon>Dictyoglomales</taxon>
        <taxon>Dictyoglomaceae</taxon>
        <taxon>Dictyoglomus</taxon>
    </lineage>
</organism>
<evidence type="ECO:0000313" key="3">
    <source>
        <dbReference type="EMBL" id="HFX14342.1"/>
    </source>
</evidence>
<feature type="domain" description="Gfo/Idh/MocA-like oxidoreductase C-terminal" evidence="2">
    <location>
        <begin position="139"/>
        <end position="310"/>
    </location>
</feature>
<proteinExistence type="predicted"/>
<dbReference type="EMBL" id="DTIN01000043">
    <property type="protein sequence ID" value="HFX14342.1"/>
    <property type="molecule type" value="Genomic_DNA"/>
</dbReference>
<dbReference type="SUPFAM" id="SSF51735">
    <property type="entry name" value="NAD(P)-binding Rossmann-fold domains"/>
    <property type="match status" value="1"/>
</dbReference>
<evidence type="ECO:0000259" key="2">
    <source>
        <dbReference type="Pfam" id="PF02894"/>
    </source>
</evidence>
<dbReference type="InterPro" id="IPR051450">
    <property type="entry name" value="Gfo/Idh/MocA_Oxidoreductases"/>
</dbReference>
<accession>A0A7C3RS93</accession>
<dbReference type="InterPro" id="IPR004104">
    <property type="entry name" value="Gfo/Idh/MocA-like_OxRdtase_C"/>
</dbReference>
<reference evidence="3" key="1">
    <citation type="journal article" date="2020" name="mSystems">
        <title>Genome- and Community-Level Interaction Insights into Carbon Utilization and Element Cycling Functions of Hydrothermarchaeota in Hydrothermal Sediment.</title>
        <authorList>
            <person name="Zhou Z."/>
            <person name="Liu Y."/>
            <person name="Xu W."/>
            <person name="Pan J."/>
            <person name="Luo Z.H."/>
            <person name="Li M."/>
        </authorList>
    </citation>
    <scope>NUCLEOTIDE SEQUENCE [LARGE SCALE GENOMIC DNA]</scope>
    <source>
        <strain evidence="3">SpSt-81</strain>
    </source>
</reference>
<sequence length="418" mass="47654">MDKVSVIMIGAGNRGYEAYGRIILKRPDIKVVAVAEPNDIRRERFAREHNIPKEYQFKSWEEVFEREKFADGVIITTMDRMHVAPAKAAIKKGYKVLLEKPIGVNMGEIKDLYGEAKKYNASITVAHVLRYTPFFQKLRELLKKKVIGDLVGINLVENIGFFHFAHSFVRGNWRNKDTSAPSILAKSCHDLDILLFLVGEKVKYLSSYGELVHFRKEKAPSGAVERCLDCKIDDCPYDAKKIYLVDYTGWPVSVISEDLSLEGRLKALREGPYGRCVYFSDNNVVDHQVVSLKFENSIYATFTMTAFTAKITRKINIYCTHGEIYGDLDNNVIEVKYFGKGKEMISLNLPFRDMVGHSGGDEGIIDEFVKVLKGEVKDTLSNIEESIESHLMAFSAEEARLNNKIIDMDQVRKIFYEL</sequence>
<protein>
    <submittedName>
        <fullName evidence="3">Gfo/Idh/MocA family oxidoreductase</fullName>
    </submittedName>
</protein>
<dbReference type="PANTHER" id="PTHR43377:SF2">
    <property type="entry name" value="BINDING ROSSMANN FOLD OXIDOREDUCTASE, PUTATIVE (AFU_ORTHOLOGUE AFUA_4G00560)-RELATED"/>
    <property type="match status" value="1"/>
</dbReference>
<gene>
    <name evidence="3" type="ORF">ENW00_09435</name>
</gene>
<dbReference type="InterPro" id="IPR000683">
    <property type="entry name" value="Gfo/Idh/MocA-like_OxRdtase_N"/>
</dbReference>
<dbReference type="SUPFAM" id="SSF55347">
    <property type="entry name" value="Glyceraldehyde-3-phosphate dehydrogenase-like, C-terminal domain"/>
    <property type="match status" value="1"/>
</dbReference>
<evidence type="ECO:0000259" key="1">
    <source>
        <dbReference type="Pfam" id="PF01408"/>
    </source>
</evidence>
<dbReference type="Gene3D" id="3.30.360.10">
    <property type="entry name" value="Dihydrodipicolinate Reductase, domain 2"/>
    <property type="match status" value="1"/>
</dbReference>
<dbReference type="AlphaFoldDB" id="A0A7C3RS93"/>